<dbReference type="PANTHER" id="PTHR43628:SF1">
    <property type="entry name" value="CHITIN SYNTHASE REGULATORY FACTOR 2-RELATED"/>
    <property type="match status" value="1"/>
</dbReference>
<dbReference type="AlphaFoldDB" id="A0A2P4P5M8"/>
<dbReference type="Gene3D" id="1.25.40.10">
    <property type="entry name" value="Tetratricopeptide repeat domain"/>
    <property type="match status" value="1"/>
</dbReference>
<dbReference type="SUPFAM" id="SSF81901">
    <property type="entry name" value="HCP-like"/>
    <property type="match status" value="2"/>
</dbReference>
<proteinExistence type="predicted"/>
<dbReference type="Pfam" id="PF08238">
    <property type="entry name" value="Sel1"/>
    <property type="match status" value="6"/>
</dbReference>
<feature type="binding site" evidence="1">
    <location>
        <position position="59"/>
    </location>
    <ligand>
        <name>ATP</name>
        <dbReference type="ChEBI" id="CHEBI:30616"/>
    </ligand>
</feature>
<dbReference type="GO" id="GO:0005524">
    <property type="term" value="F:ATP binding"/>
    <property type="evidence" value="ECO:0007669"/>
    <property type="project" value="UniProtKB-UniRule"/>
</dbReference>
<evidence type="ECO:0000313" key="3">
    <source>
        <dbReference type="EMBL" id="POG60688.1"/>
    </source>
</evidence>
<reference evidence="3 4" key="2">
    <citation type="journal article" date="2018" name="New Phytol.">
        <title>High intraspecific genome diversity in the model arbuscular mycorrhizal symbiont Rhizophagus irregularis.</title>
        <authorList>
            <person name="Chen E.C.H."/>
            <person name="Morin E."/>
            <person name="Beaudet D."/>
            <person name="Noel J."/>
            <person name="Yildirir G."/>
            <person name="Ndikumana S."/>
            <person name="Charron P."/>
            <person name="St-Onge C."/>
            <person name="Giorgi J."/>
            <person name="Kruger M."/>
            <person name="Marton T."/>
            <person name="Ropars J."/>
            <person name="Grigoriev I.V."/>
            <person name="Hainaut M."/>
            <person name="Henrissat B."/>
            <person name="Roux C."/>
            <person name="Martin F."/>
            <person name="Corradi N."/>
        </authorList>
    </citation>
    <scope>NUCLEOTIDE SEQUENCE [LARGE SCALE GENOMIC DNA]</scope>
    <source>
        <strain evidence="3 4">DAOM 197198</strain>
    </source>
</reference>
<dbReference type="SMART" id="SM00671">
    <property type="entry name" value="SEL1"/>
    <property type="match status" value="6"/>
</dbReference>
<dbReference type="Gene3D" id="1.10.510.10">
    <property type="entry name" value="Transferase(Phosphotransferase) domain 1"/>
    <property type="match status" value="1"/>
</dbReference>
<dbReference type="Proteomes" id="UP000018888">
    <property type="component" value="Unassembled WGS sequence"/>
</dbReference>
<dbReference type="InterPro" id="IPR001245">
    <property type="entry name" value="Ser-Thr/Tyr_kinase_cat_dom"/>
</dbReference>
<keyword evidence="1" id="KW-0547">Nucleotide-binding</keyword>
<dbReference type="PRINTS" id="PR00109">
    <property type="entry name" value="TYRKINASE"/>
</dbReference>
<keyword evidence="1" id="KW-0067">ATP-binding</keyword>
<dbReference type="InterPro" id="IPR052945">
    <property type="entry name" value="Mitotic_Regulator"/>
</dbReference>
<dbReference type="InterPro" id="IPR000719">
    <property type="entry name" value="Prot_kinase_dom"/>
</dbReference>
<evidence type="ECO:0000259" key="2">
    <source>
        <dbReference type="PROSITE" id="PS50011"/>
    </source>
</evidence>
<dbReference type="VEuPathDB" id="FungiDB:RhiirFUN_005087"/>
<dbReference type="InterPro" id="IPR011009">
    <property type="entry name" value="Kinase-like_dom_sf"/>
</dbReference>
<dbReference type="PROSITE" id="PS50011">
    <property type="entry name" value="PROTEIN_KINASE_DOM"/>
    <property type="match status" value="1"/>
</dbReference>
<dbReference type="EMBL" id="AUPC02000375">
    <property type="protein sequence ID" value="POG60688.1"/>
    <property type="molecule type" value="Genomic_DNA"/>
</dbReference>
<dbReference type="GO" id="GO:0004672">
    <property type="term" value="F:protein kinase activity"/>
    <property type="evidence" value="ECO:0007669"/>
    <property type="project" value="InterPro"/>
</dbReference>
<accession>A0A2P4P5M8</accession>
<dbReference type="InterPro" id="IPR006597">
    <property type="entry name" value="Sel1-like"/>
</dbReference>
<organism evidence="3 4">
    <name type="scientific">Rhizophagus irregularis (strain DAOM 181602 / DAOM 197198 / MUCL 43194)</name>
    <name type="common">Arbuscular mycorrhizal fungus</name>
    <name type="synonym">Glomus intraradices</name>
    <dbReference type="NCBI Taxonomy" id="747089"/>
    <lineage>
        <taxon>Eukaryota</taxon>
        <taxon>Fungi</taxon>
        <taxon>Fungi incertae sedis</taxon>
        <taxon>Mucoromycota</taxon>
        <taxon>Glomeromycotina</taxon>
        <taxon>Glomeromycetes</taxon>
        <taxon>Glomerales</taxon>
        <taxon>Glomeraceae</taxon>
        <taxon>Rhizophagus</taxon>
    </lineage>
</organism>
<dbReference type="SUPFAM" id="SSF56112">
    <property type="entry name" value="Protein kinase-like (PK-like)"/>
    <property type="match status" value="1"/>
</dbReference>
<dbReference type="InterPro" id="IPR017441">
    <property type="entry name" value="Protein_kinase_ATP_BS"/>
</dbReference>
<evidence type="ECO:0000256" key="1">
    <source>
        <dbReference type="PROSITE-ProRule" id="PRU10141"/>
    </source>
</evidence>
<keyword evidence="4" id="KW-1185">Reference proteome</keyword>
<sequence>MQTAKNTNEWINWIEEAVSKEYYRLYEHENFSDIQKIGTGGFGKVYRASWKNSQYFALKTFFNIDDVTAKEIVHELKLQRDIQFHDNIIKFYGIAKFDPENQNSQSNNYLLVMEYADSGSLKNYLKENFNSLTWNDKYNFAYQLSCAVSCLHNEGIMHRDLHPGNVLVHRKTIKLSDFGLSKRIESSSNSQSKLFGIIPYVDPKRFSGRRKNKSSTQIFSLNEKSDIYSIGVLFWEISSGQPPFYSEVEQYDIDLALEITQGLREEPVPDTPGGYVEIYTECWNGEPEKRPTINQVVERLEAIMTKTNITTENYQTELSLRSTSTDGQNFNPTNTLSNIDNSLHGEMSQIIQNFDKMNTREIVPTPLTNKIVEDTVNYIFKIINEGKKSTRIKNNKDILGYFDNNNINSQEIYDWLLISQNNSDSIFLLGYFNYLGIEKIEDNKKAFDLFINASEQDEKLAFKYYEKIANMNYASGLVKIGYFYDNGIGTSVNYQKALELYKQAANLGSSMAQHNLAVTYENGDGVDIDYGKAFELYYQAANSGNGLALNNLALMYYDGKGVDIDYGKAFELYYKAVNSGYSNAQYNLALMYYNGKGVDVDYEKAKELYYQAANSGNSSAQNNLAYMYEYGKGTEEDINQAIYWYKKSANQGFQLAKNNLELRKRFFK</sequence>
<gene>
    <name evidence="3" type="ORF">GLOIN_2v1787509</name>
</gene>
<evidence type="ECO:0000313" key="4">
    <source>
        <dbReference type="Proteomes" id="UP000018888"/>
    </source>
</evidence>
<dbReference type="PROSITE" id="PS00107">
    <property type="entry name" value="PROTEIN_KINASE_ATP"/>
    <property type="match status" value="1"/>
</dbReference>
<comment type="caution">
    <text evidence="3">The sequence shown here is derived from an EMBL/GenBank/DDBJ whole genome shotgun (WGS) entry which is preliminary data.</text>
</comment>
<dbReference type="PANTHER" id="PTHR43628">
    <property type="entry name" value="ACTIVATOR OF C KINASE PROTEIN 1-RELATED"/>
    <property type="match status" value="1"/>
</dbReference>
<dbReference type="InterPro" id="IPR011990">
    <property type="entry name" value="TPR-like_helical_dom_sf"/>
</dbReference>
<dbReference type="Pfam" id="PF07714">
    <property type="entry name" value="PK_Tyr_Ser-Thr"/>
    <property type="match status" value="1"/>
</dbReference>
<reference evidence="3 4" key="1">
    <citation type="journal article" date="2013" name="Proc. Natl. Acad. Sci. U.S.A.">
        <title>Genome of an arbuscular mycorrhizal fungus provides insight into the oldest plant symbiosis.</title>
        <authorList>
            <person name="Tisserant E."/>
            <person name="Malbreil M."/>
            <person name="Kuo A."/>
            <person name="Kohler A."/>
            <person name="Symeonidi A."/>
            <person name="Balestrini R."/>
            <person name="Charron P."/>
            <person name="Duensing N."/>
            <person name="Frei Dit Frey N."/>
            <person name="Gianinazzi-Pearson V."/>
            <person name="Gilbert L.B."/>
            <person name="Handa Y."/>
            <person name="Herr J.R."/>
            <person name="Hijri M."/>
            <person name="Koul R."/>
            <person name="Kawaguchi M."/>
            <person name="Krajinski F."/>
            <person name="Lammers P.J."/>
            <person name="Masclaux F.G."/>
            <person name="Murat C."/>
            <person name="Morin E."/>
            <person name="Ndikumana S."/>
            <person name="Pagni M."/>
            <person name="Petitpierre D."/>
            <person name="Requena N."/>
            <person name="Rosikiewicz P."/>
            <person name="Riley R."/>
            <person name="Saito K."/>
            <person name="San Clemente H."/>
            <person name="Shapiro H."/>
            <person name="van Tuinen D."/>
            <person name="Becard G."/>
            <person name="Bonfante P."/>
            <person name="Paszkowski U."/>
            <person name="Shachar-Hill Y.Y."/>
            <person name="Tuskan G.A."/>
            <person name="Young P.W."/>
            <person name="Sanders I.R."/>
            <person name="Henrissat B."/>
            <person name="Rensing S.A."/>
            <person name="Grigoriev I.V."/>
            <person name="Corradi N."/>
            <person name="Roux C."/>
            <person name="Martin F."/>
        </authorList>
    </citation>
    <scope>NUCLEOTIDE SEQUENCE [LARGE SCALE GENOMIC DNA]</scope>
    <source>
        <strain evidence="3 4">DAOM 197198</strain>
    </source>
</reference>
<feature type="domain" description="Protein kinase" evidence="2">
    <location>
        <begin position="31"/>
        <end position="304"/>
    </location>
</feature>
<name>A0A2P4P5M8_RHIID</name>
<protein>
    <submittedName>
        <fullName evidence="3">Kinase-like domain-containing protein</fullName>
    </submittedName>
</protein>